<dbReference type="InterPro" id="IPR030890">
    <property type="entry name" value="LP_HExxH_w_TonB"/>
</dbReference>
<organism evidence="2 3">
    <name type="scientific">Flammeovirga pacifica</name>
    <dbReference type="NCBI Taxonomy" id="915059"/>
    <lineage>
        <taxon>Bacteria</taxon>
        <taxon>Pseudomonadati</taxon>
        <taxon>Bacteroidota</taxon>
        <taxon>Cytophagia</taxon>
        <taxon>Cytophagales</taxon>
        <taxon>Flammeovirgaceae</taxon>
        <taxon>Flammeovirga</taxon>
    </lineage>
</organism>
<evidence type="ECO:0000313" key="3">
    <source>
        <dbReference type="Proteomes" id="UP000179797"/>
    </source>
</evidence>
<dbReference type="EMBL" id="JRYR02000001">
    <property type="protein sequence ID" value="OHX65393.1"/>
    <property type="molecule type" value="Genomic_DNA"/>
</dbReference>
<dbReference type="Proteomes" id="UP000179797">
    <property type="component" value="Unassembled WGS sequence"/>
</dbReference>
<evidence type="ECO:0000256" key="1">
    <source>
        <dbReference type="SAM" id="SignalP"/>
    </source>
</evidence>
<feature type="chain" id="PRO_5010164069" evidence="1">
    <location>
        <begin position="20"/>
        <end position="282"/>
    </location>
</feature>
<dbReference type="OrthoDB" id="1114958at2"/>
<accession>A0A1S1YWX1</accession>
<reference evidence="2 3" key="1">
    <citation type="journal article" date="2012" name="Int. J. Syst. Evol. Microbiol.">
        <title>Flammeovirga pacifica sp. nov., isolated from deep-sea sediment.</title>
        <authorList>
            <person name="Xu H."/>
            <person name="Fu Y."/>
            <person name="Yang N."/>
            <person name="Ding Z."/>
            <person name="Lai Q."/>
            <person name="Zeng R."/>
        </authorList>
    </citation>
    <scope>NUCLEOTIDE SEQUENCE [LARGE SCALE GENOMIC DNA]</scope>
    <source>
        <strain evidence="3">DSM 24597 / LMG 26175 / WPAGA1</strain>
    </source>
</reference>
<protein>
    <submittedName>
        <fullName evidence="2">Uncharacterized protein</fullName>
    </submittedName>
</protein>
<dbReference type="RefSeq" id="WP_044228904.1">
    <property type="nucleotide sequence ID" value="NZ_JRYR02000001.1"/>
</dbReference>
<comment type="caution">
    <text evidence="2">The sequence shown here is derived from an EMBL/GenBank/DDBJ whole genome shotgun (WGS) entry which is preliminary data.</text>
</comment>
<keyword evidence="3" id="KW-1185">Reference proteome</keyword>
<feature type="signal peptide" evidence="1">
    <location>
        <begin position="1"/>
        <end position="19"/>
    </location>
</feature>
<dbReference type="Pfam" id="PF15890">
    <property type="entry name" value="Peptidase_Mx1"/>
    <property type="match status" value="1"/>
</dbReference>
<proteinExistence type="predicted"/>
<dbReference type="AlphaFoldDB" id="A0A1S1YWX1"/>
<dbReference type="SUPFAM" id="SSF55486">
    <property type="entry name" value="Metalloproteases ('zincins'), catalytic domain"/>
    <property type="match status" value="1"/>
</dbReference>
<keyword evidence="1" id="KW-0732">Signal</keyword>
<gene>
    <name evidence="2" type="ORF">NH26_03035</name>
</gene>
<evidence type="ECO:0000313" key="2">
    <source>
        <dbReference type="EMBL" id="OHX65393.1"/>
    </source>
</evidence>
<sequence length="282" mass="33347">MKKTYFILLILYITNYTYAQNELEDEVGETVGIWEIQNGALKTNNSYNDDKGTVYWNYFTTVLPNDLINKYVVRFRLYTDGIQEDLGGFNSMDESNKHWTVEFDVADMDFSNQDPLYIQEYQHTLIHEFGHLICLNASQMQPSDDEYQDDSKGYLTSEGYAIKGSYLDKYITAFWPIDLLNKWDKIDAIKSQNRKGKKLVDFYFDHEEDFVSDYACESPEEDFAESWTFFILDDINVPTNLKEDKVIFFHQFPELVEYRKKIRAKLKILPPNYLKTYMANQD</sequence>
<dbReference type="Gene3D" id="3.40.390.70">
    <property type="match status" value="1"/>
</dbReference>
<name>A0A1S1YWX1_FLAPC</name>